<keyword evidence="4 6" id="KW-0067">ATP-binding</keyword>
<dbReference type="CDD" id="cd03235">
    <property type="entry name" value="ABC_Metallic_Cations"/>
    <property type="match status" value="1"/>
</dbReference>
<dbReference type="InterPro" id="IPR050153">
    <property type="entry name" value="Metal_Ion_Import_ABC"/>
</dbReference>
<evidence type="ECO:0000256" key="2">
    <source>
        <dbReference type="ARBA" id="ARBA00022448"/>
    </source>
</evidence>
<dbReference type="PANTHER" id="PTHR42734:SF17">
    <property type="entry name" value="METAL TRANSPORT SYSTEM ATP-BINDING PROTEIN TM_0124-RELATED"/>
    <property type="match status" value="1"/>
</dbReference>
<dbReference type="InterPro" id="IPR027417">
    <property type="entry name" value="P-loop_NTPase"/>
</dbReference>
<feature type="domain" description="ABC transporter" evidence="5">
    <location>
        <begin position="10"/>
        <end position="246"/>
    </location>
</feature>
<comment type="caution">
    <text evidence="6">The sequence shown here is derived from an EMBL/GenBank/DDBJ whole genome shotgun (WGS) entry which is preliminary data.</text>
</comment>
<dbReference type="SMART" id="SM00382">
    <property type="entry name" value="AAA"/>
    <property type="match status" value="1"/>
</dbReference>
<dbReference type="PROSITE" id="PS00211">
    <property type="entry name" value="ABC_TRANSPORTER_1"/>
    <property type="match status" value="1"/>
</dbReference>
<evidence type="ECO:0000313" key="7">
    <source>
        <dbReference type="Proteomes" id="UP000033980"/>
    </source>
</evidence>
<dbReference type="InterPro" id="IPR003439">
    <property type="entry name" value="ABC_transporter-like_ATP-bd"/>
</dbReference>
<evidence type="ECO:0000256" key="3">
    <source>
        <dbReference type="ARBA" id="ARBA00022741"/>
    </source>
</evidence>
<keyword evidence="3" id="KW-0547">Nucleotide-binding</keyword>
<protein>
    <submittedName>
        <fullName evidence="6">ABC transporter ATP-binding protein</fullName>
    </submittedName>
</protein>
<name>A0A0G1D650_9BACT</name>
<dbReference type="PROSITE" id="PS50893">
    <property type="entry name" value="ABC_TRANSPORTER_2"/>
    <property type="match status" value="1"/>
</dbReference>
<dbReference type="AlphaFoldDB" id="A0A0G1D650"/>
<dbReference type="PANTHER" id="PTHR42734">
    <property type="entry name" value="METAL TRANSPORT SYSTEM ATP-BINDING PROTEIN TM_0124-RELATED"/>
    <property type="match status" value="1"/>
</dbReference>
<organism evidence="6 7">
    <name type="scientific">Candidatus Collierbacteria bacterium GW2011_GWC2_43_12</name>
    <dbReference type="NCBI Taxonomy" id="1618390"/>
    <lineage>
        <taxon>Bacteria</taxon>
        <taxon>Candidatus Collieribacteriota</taxon>
    </lineage>
</organism>
<evidence type="ECO:0000259" key="5">
    <source>
        <dbReference type="PROSITE" id="PS50893"/>
    </source>
</evidence>
<proteinExistence type="inferred from homology"/>
<evidence type="ECO:0000256" key="4">
    <source>
        <dbReference type="ARBA" id="ARBA00022840"/>
    </source>
</evidence>
<dbReference type="GO" id="GO:0005524">
    <property type="term" value="F:ATP binding"/>
    <property type="evidence" value="ECO:0007669"/>
    <property type="project" value="UniProtKB-KW"/>
</dbReference>
<gene>
    <name evidence="6" type="ORF">UV68_C0026G0007</name>
</gene>
<comment type="similarity">
    <text evidence="1">Belongs to the ABC transporter superfamily.</text>
</comment>
<dbReference type="Proteomes" id="UP000033980">
    <property type="component" value="Unassembled WGS sequence"/>
</dbReference>
<dbReference type="SUPFAM" id="SSF52540">
    <property type="entry name" value="P-loop containing nucleoside triphosphate hydrolases"/>
    <property type="match status" value="1"/>
</dbReference>
<sequence length="255" mass="29225">MPVDHTKNIIEVENVSFGYNEELVLEKINFNIHKGDYLGVIGPNGGGKSTLLKLILGLLTPSQGTIKLFGIDVRNFKEWWRVGYVPQKVVNFDVNFPATVFEVVSMGRYGRKGLFRQLNREDRKIIEQSLEQVEMMEYRNRMIGDLSGGQQQRVFIARAMAAQPEVIFLDEPTAGVDVPSQGKFYDLLKKLNRELELTLVFVSHDIEAVVHDVTELAFVNKALTYDDHPIDISHHKLEKLYGHKKHILYKDNKNK</sequence>
<dbReference type="EMBL" id="LCFK01000026">
    <property type="protein sequence ID" value="KKS93134.1"/>
    <property type="molecule type" value="Genomic_DNA"/>
</dbReference>
<accession>A0A0G1D650</accession>
<dbReference type="Pfam" id="PF00005">
    <property type="entry name" value="ABC_tran"/>
    <property type="match status" value="1"/>
</dbReference>
<evidence type="ECO:0000256" key="1">
    <source>
        <dbReference type="ARBA" id="ARBA00005417"/>
    </source>
</evidence>
<reference evidence="6 7" key="1">
    <citation type="journal article" date="2015" name="Nature">
        <title>rRNA introns, odd ribosomes, and small enigmatic genomes across a large radiation of phyla.</title>
        <authorList>
            <person name="Brown C.T."/>
            <person name="Hug L.A."/>
            <person name="Thomas B.C."/>
            <person name="Sharon I."/>
            <person name="Castelle C.J."/>
            <person name="Singh A."/>
            <person name="Wilkins M.J."/>
            <person name="Williams K.H."/>
            <person name="Banfield J.F."/>
        </authorList>
    </citation>
    <scope>NUCLEOTIDE SEQUENCE [LARGE SCALE GENOMIC DNA]</scope>
</reference>
<keyword evidence="2" id="KW-0813">Transport</keyword>
<dbReference type="InterPro" id="IPR003593">
    <property type="entry name" value="AAA+_ATPase"/>
</dbReference>
<dbReference type="PATRIC" id="fig|1618390.3.peg.552"/>
<evidence type="ECO:0000313" key="6">
    <source>
        <dbReference type="EMBL" id="KKS93134.1"/>
    </source>
</evidence>
<dbReference type="FunFam" id="3.40.50.300:FF:000134">
    <property type="entry name" value="Iron-enterobactin ABC transporter ATP-binding protein"/>
    <property type="match status" value="1"/>
</dbReference>
<dbReference type="Gene3D" id="3.40.50.300">
    <property type="entry name" value="P-loop containing nucleotide triphosphate hydrolases"/>
    <property type="match status" value="1"/>
</dbReference>
<dbReference type="InterPro" id="IPR017871">
    <property type="entry name" value="ABC_transporter-like_CS"/>
</dbReference>
<dbReference type="GO" id="GO:0016887">
    <property type="term" value="F:ATP hydrolysis activity"/>
    <property type="evidence" value="ECO:0007669"/>
    <property type="project" value="InterPro"/>
</dbReference>